<gene>
    <name evidence="6" type="ORF">HOLleu_31001</name>
</gene>
<reference evidence="6" key="1">
    <citation type="submission" date="2021-10" db="EMBL/GenBank/DDBJ databases">
        <title>Tropical sea cucumber genome reveals ecological adaptation and Cuvierian tubules defense mechanism.</title>
        <authorList>
            <person name="Chen T."/>
        </authorList>
    </citation>
    <scope>NUCLEOTIDE SEQUENCE</scope>
    <source>
        <strain evidence="6">Nanhai2018</strain>
        <tissue evidence="6">Muscle</tissue>
    </source>
</reference>
<dbReference type="InterPro" id="IPR002075">
    <property type="entry name" value="NTF2_dom"/>
</dbReference>
<proteinExistence type="predicted"/>
<dbReference type="GO" id="GO:0005634">
    <property type="term" value="C:nucleus"/>
    <property type="evidence" value="ECO:0007669"/>
    <property type="project" value="UniProtKB-SubCell"/>
</dbReference>
<evidence type="ECO:0000313" key="7">
    <source>
        <dbReference type="Proteomes" id="UP001152320"/>
    </source>
</evidence>
<comment type="function">
    <text evidence="4">Has a role in nuclear-cytoplasmic transport of proteins and mRNAs.</text>
</comment>
<feature type="domain" description="NTF2" evidence="5">
    <location>
        <begin position="15"/>
        <end position="131"/>
    </location>
</feature>
<comment type="caution">
    <text evidence="6">The sequence shown here is derived from an EMBL/GenBank/DDBJ whole genome shotgun (WGS) entry which is preliminary data.</text>
</comment>
<dbReference type="EMBL" id="JAIZAY010000015">
    <property type="protein sequence ID" value="KAJ8028691.1"/>
    <property type="molecule type" value="Genomic_DNA"/>
</dbReference>
<dbReference type="GO" id="GO:0015031">
    <property type="term" value="P:protein transport"/>
    <property type="evidence" value="ECO:0007669"/>
    <property type="project" value="UniProtKB-KW"/>
</dbReference>
<dbReference type="PROSITE" id="PS50177">
    <property type="entry name" value="NTF2_DOMAIN"/>
    <property type="match status" value="1"/>
</dbReference>
<keyword evidence="4" id="KW-0963">Cytoplasm</keyword>
<evidence type="ECO:0000256" key="3">
    <source>
        <dbReference type="ARBA" id="ARBA00023242"/>
    </source>
</evidence>
<dbReference type="FunFam" id="3.10.450.50:FF:000006">
    <property type="entry name" value="NTF2-related export protein 2 isoform 1"/>
    <property type="match status" value="1"/>
</dbReference>
<organism evidence="6 7">
    <name type="scientific">Holothuria leucospilota</name>
    <name type="common">Black long sea cucumber</name>
    <name type="synonym">Mertensiothuria leucospilota</name>
    <dbReference type="NCBI Taxonomy" id="206669"/>
    <lineage>
        <taxon>Eukaryota</taxon>
        <taxon>Metazoa</taxon>
        <taxon>Echinodermata</taxon>
        <taxon>Eleutherozoa</taxon>
        <taxon>Echinozoa</taxon>
        <taxon>Holothuroidea</taxon>
        <taxon>Aspidochirotacea</taxon>
        <taxon>Aspidochirotida</taxon>
        <taxon>Holothuriidae</taxon>
        <taxon>Holothuria</taxon>
    </lineage>
</organism>
<keyword evidence="1 4" id="KW-0813">Transport</keyword>
<evidence type="ECO:0000313" key="6">
    <source>
        <dbReference type="EMBL" id="KAJ8028691.1"/>
    </source>
</evidence>
<dbReference type="InterPro" id="IPR045875">
    <property type="entry name" value="NTF2"/>
</dbReference>
<protein>
    <recommendedName>
        <fullName evidence="4">NTF2-related export protein</fullName>
    </recommendedName>
</protein>
<name>A0A9Q1BL84_HOLLE</name>
<evidence type="ECO:0000259" key="5">
    <source>
        <dbReference type="PROSITE" id="PS50177"/>
    </source>
</evidence>
<accession>A0A9Q1BL84</accession>
<dbReference type="GO" id="GO:0006913">
    <property type="term" value="P:nucleocytoplasmic transport"/>
    <property type="evidence" value="ECO:0007669"/>
    <property type="project" value="UniProtKB-UniRule"/>
</dbReference>
<keyword evidence="3 4" id="KW-0539">Nucleus</keyword>
<dbReference type="Proteomes" id="UP001152320">
    <property type="component" value="Chromosome 15"/>
</dbReference>
<dbReference type="OrthoDB" id="25408at2759"/>
<sequence>MATEAALKNDQACSAGEEFQKLYYESFDKKSRSLLDKLYMDTARMVWNGNVLEGSKKIIEFLENLPVSVHTIDLLDCHPILESVTNGQTSIMVVVGGKVKFEGNREFPFNENFILTSQQGKWKIISNTFRYFE</sequence>
<dbReference type="Pfam" id="PF02136">
    <property type="entry name" value="NTF2"/>
    <property type="match status" value="1"/>
</dbReference>
<keyword evidence="2 4" id="KW-0653">Protein transport</keyword>
<dbReference type="Gene3D" id="3.10.450.50">
    <property type="match status" value="1"/>
</dbReference>
<evidence type="ECO:0000256" key="2">
    <source>
        <dbReference type="ARBA" id="ARBA00022927"/>
    </source>
</evidence>
<dbReference type="GO" id="GO:0005737">
    <property type="term" value="C:cytoplasm"/>
    <property type="evidence" value="ECO:0007669"/>
    <property type="project" value="UniProtKB-SubCell"/>
</dbReference>
<dbReference type="PANTHER" id="PTHR12612">
    <property type="entry name" value="NUCLEAR TRANSPORT FACTOR 2"/>
    <property type="match status" value="1"/>
</dbReference>
<dbReference type="InterPro" id="IPR032710">
    <property type="entry name" value="NTF2-like_dom_sf"/>
</dbReference>
<dbReference type="CDD" id="cd00780">
    <property type="entry name" value="NTF2"/>
    <property type="match status" value="1"/>
</dbReference>
<comment type="subcellular location">
    <subcellularLocation>
        <location evidence="4">Cytoplasm</location>
    </subcellularLocation>
    <subcellularLocation>
        <location evidence="4">Nucleus</location>
    </subcellularLocation>
</comment>
<dbReference type="GO" id="GO:0051028">
    <property type="term" value="P:mRNA transport"/>
    <property type="evidence" value="ECO:0007669"/>
    <property type="project" value="UniProtKB-UniRule"/>
</dbReference>
<evidence type="ECO:0000256" key="4">
    <source>
        <dbReference type="RuleBase" id="RU369002"/>
    </source>
</evidence>
<keyword evidence="7" id="KW-1185">Reference proteome</keyword>
<evidence type="ECO:0000256" key="1">
    <source>
        <dbReference type="ARBA" id="ARBA00022448"/>
    </source>
</evidence>
<dbReference type="AlphaFoldDB" id="A0A9Q1BL84"/>
<dbReference type="SUPFAM" id="SSF54427">
    <property type="entry name" value="NTF2-like"/>
    <property type="match status" value="1"/>
</dbReference>
<dbReference type="InterPro" id="IPR018222">
    <property type="entry name" value="Nuclear_transport_factor_2_euk"/>
</dbReference>